<dbReference type="InterPro" id="IPR002545">
    <property type="entry name" value="CheW-lke_dom"/>
</dbReference>
<dbReference type="EMBL" id="CABPSN010000013">
    <property type="protein sequence ID" value="VVE57641.1"/>
    <property type="molecule type" value="Genomic_DNA"/>
</dbReference>
<proteinExistence type="predicted"/>
<accession>A0A5E4Z8K0</accession>
<sequence>MNARTPGFPFLQRNAVAGTTVLPPTVSPYLNFQGYQGFRGDGCGYGPLPGVTTHVREALHAPSSSPVPSADDAAMDVESSWLAPAEATLTTPAASVASLALATPTKARNAAPDDIEVFGSFHLGDVEFALPIAALQEVVNFPERITPVPLSPAFLLGLFNLRGTLIPIVDLKPLLAIAGEANVGAGGSANATPVTEKIAIVDVEGIRVGLLFDSTSEILRVRASQRTGFEYDPSHVAPQVVSGAIKLDGGDRILQILAPAALVRIENMPQLLARQALSAPQRRQQRQRLQCVSFTVEHSRLALPMSAIREIIRIPDLQNSALASVFCVGMLNLRGTVVPVIDFAHFLGLQASRPEPEIAGTASDPRRILIVKQEDVHFGLLVDAVDSIVTYYADELLAMPSFSASHAQLFAGCIPREPVDAGGVGGATVTSNDIVLLNADELFTHSQVLELTRGHRELYRETDPAQRAKVGEAAWRGAKSSRGTRHAYVSFRLQHMLAVRLDQLREIIHDSPDVMPAPGAPSFVRGMLNLRRELVTIVDLRALYGMPMQDDAQARKILVIEHGKDKFGLLVDAIENIVTLDEADKLPVPAMLLGRATHEMRNDMREAVELPTADGTARTAMLLDLQPLKMRLETALAQ</sequence>
<dbReference type="GO" id="GO:0007165">
    <property type="term" value="P:signal transduction"/>
    <property type="evidence" value="ECO:0007669"/>
    <property type="project" value="InterPro"/>
</dbReference>
<dbReference type="Proteomes" id="UP000366819">
    <property type="component" value="Unassembled WGS sequence"/>
</dbReference>
<dbReference type="AlphaFoldDB" id="A0A5E4Z8K0"/>
<gene>
    <name evidence="2" type="ORF">PAQ31011_05240</name>
</gene>
<feature type="domain" description="CheW-like" evidence="1">
    <location>
        <begin position="115"/>
        <end position="268"/>
    </location>
</feature>
<organism evidence="2 3">
    <name type="scientific">Pandoraea aquatica</name>
    <dbReference type="NCBI Taxonomy" id="2508290"/>
    <lineage>
        <taxon>Bacteria</taxon>
        <taxon>Pseudomonadati</taxon>
        <taxon>Pseudomonadota</taxon>
        <taxon>Betaproteobacteria</taxon>
        <taxon>Burkholderiales</taxon>
        <taxon>Burkholderiaceae</taxon>
        <taxon>Pandoraea</taxon>
    </lineage>
</organism>
<dbReference type="InterPro" id="IPR036061">
    <property type="entry name" value="CheW-like_dom_sf"/>
</dbReference>
<dbReference type="PANTHER" id="PTHR22617:SF23">
    <property type="entry name" value="CHEMOTAXIS PROTEIN CHEW"/>
    <property type="match status" value="1"/>
</dbReference>
<reference evidence="2 3" key="1">
    <citation type="submission" date="2019-08" db="EMBL/GenBank/DDBJ databases">
        <authorList>
            <person name="Peeters C."/>
        </authorList>
    </citation>
    <scope>NUCLEOTIDE SEQUENCE [LARGE SCALE GENOMIC DNA]</scope>
    <source>
        <strain evidence="2 3">LMG 31011</strain>
    </source>
</reference>
<protein>
    <submittedName>
        <fullName evidence="2">Chemotaxis protein CheW</fullName>
    </submittedName>
</protein>
<feature type="domain" description="CheW-like" evidence="1">
    <location>
        <begin position="483"/>
        <end position="634"/>
    </location>
</feature>
<feature type="domain" description="CheW-like" evidence="1">
    <location>
        <begin position="288"/>
        <end position="448"/>
    </location>
</feature>
<keyword evidence="3" id="KW-1185">Reference proteome</keyword>
<dbReference type="Pfam" id="PF01584">
    <property type="entry name" value="CheW"/>
    <property type="match status" value="3"/>
</dbReference>
<evidence type="ECO:0000313" key="2">
    <source>
        <dbReference type="EMBL" id="VVE57641.1"/>
    </source>
</evidence>
<dbReference type="GO" id="GO:0006935">
    <property type="term" value="P:chemotaxis"/>
    <property type="evidence" value="ECO:0007669"/>
    <property type="project" value="InterPro"/>
</dbReference>
<name>A0A5E4Z8K0_9BURK</name>
<dbReference type="SMART" id="SM00260">
    <property type="entry name" value="CheW"/>
    <property type="match status" value="3"/>
</dbReference>
<evidence type="ECO:0000259" key="1">
    <source>
        <dbReference type="PROSITE" id="PS50851"/>
    </source>
</evidence>
<dbReference type="RefSeq" id="WP_150578496.1">
    <property type="nucleotide sequence ID" value="NZ_CABPSN010000013.1"/>
</dbReference>
<dbReference type="OrthoDB" id="9790406at2"/>
<dbReference type="Gene3D" id="2.40.50.180">
    <property type="entry name" value="CheA-289, Domain 4"/>
    <property type="match status" value="3"/>
</dbReference>
<dbReference type="PANTHER" id="PTHR22617">
    <property type="entry name" value="CHEMOTAXIS SENSOR HISTIDINE KINASE-RELATED"/>
    <property type="match status" value="1"/>
</dbReference>
<dbReference type="InterPro" id="IPR039315">
    <property type="entry name" value="CheW"/>
</dbReference>
<dbReference type="GO" id="GO:0005829">
    <property type="term" value="C:cytosol"/>
    <property type="evidence" value="ECO:0007669"/>
    <property type="project" value="TreeGrafter"/>
</dbReference>
<dbReference type="SUPFAM" id="SSF50341">
    <property type="entry name" value="CheW-like"/>
    <property type="match status" value="3"/>
</dbReference>
<dbReference type="Gene3D" id="2.30.30.40">
    <property type="entry name" value="SH3 Domains"/>
    <property type="match status" value="2"/>
</dbReference>
<dbReference type="PROSITE" id="PS50851">
    <property type="entry name" value="CHEW"/>
    <property type="match status" value="3"/>
</dbReference>
<evidence type="ECO:0000313" key="3">
    <source>
        <dbReference type="Proteomes" id="UP000366819"/>
    </source>
</evidence>